<dbReference type="AlphaFoldDB" id="A0A5L4ZT85"/>
<dbReference type="OMA" id="AYGLCTV"/>
<organism evidence="11">
    <name type="scientific">Campylobacter fetus</name>
    <dbReference type="NCBI Taxonomy" id="196"/>
    <lineage>
        <taxon>Bacteria</taxon>
        <taxon>Pseudomonadati</taxon>
        <taxon>Campylobacterota</taxon>
        <taxon>Epsilonproteobacteria</taxon>
        <taxon>Campylobacterales</taxon>
        <taxon>Campylobacteraceae</taxon>
        <taxon>Campylobacter</taxon>
    </lineage>
</organism>
<keyword evidence="5 6" id="KW-0472">Membrane</keyword>
<evidence type="ECO:0000313" key="10">
    <source>
        <dbReference type="EMBL" id="EAK0452816.1"/>
    </source>
</evidence>
<name>A0A5L4ZT85_CAMFE</name>
<feature type="domain" description="VTT" evidence="7">
    <location>
        <begin position="60"/>
        <end position="173"/>
    </location>
</feature>
<feature type="transmembrane region" description="Helical" evidence="6">
    <location>
        <begin position="45"/>
        <end position="68"/>
    </location>
</feature>
<evidence type="ECO:0000313" key="12">
    <source>
        <dbReference type="Proteomes" id="UP000535509"/>
    </source>
</evidence>
<dbReference type="GO" id="GO:0005886">
    <property type="term" value="C:plasma membrane"/>
    <property type="evidence" value="ECO:0007669"/>
    <property type="project" value="UniProtKB-SubCell"/>
</dbReference>
<evidence type="ECO:0000256" key="3">
    <source>
        <dbReference type="ARBA" id="ARBA00022692"/>
    </source>
</evidence>
<evidence type="ECO:0000313" key="11">
    <source>
        <dbReference type="EMBL" id="EAK0468426.1"/>
    </source>
</evidence>
<evidence type="ECO:0000259" key="7">
    <source>
        <dbReference type="Pfam" id="PF09335"/>
    </source>
</evidence>
<gene>
    <name evidence="10" type="ORF">AAH17_03995</name>
    <name evidence="11" type="ORF">AAH24_03455</name>
    <name evidence="8" type="ORF">BVH53_01650</name>
    <name evidence="9" type="ORF">CX802_01460</name>
</gene>
<sequence>MEAMKNSIFKFIIFIFLIVACFLIFDNLSFEILKNYIESHSKFSAVIYILSWIILPIFMFPAAILALVGGAFFGIAEGLILTMIGVSINSVIMYFLGRFLGKDFLAKFFDIYKFKTAYIKDEFFTIFLLRLIPIIPYNAINYFAGAFAFRFWKFFLGSFFGKVLSSIVFLNLGVNASNVGTAQFWWAVFWVFVLVLVSIGLKLFYGRIFKFVTKF</sequence>
<dbReference type="InterPro" id="IPR015414">
    <property type="entry name" value="TMEM64"/>
</dbReference>
<keyword evidence="12" id="KW-1185">Reference proteome</keyword>
<dbReference type="EMBL" id="AACCXM010000002">
    <property type="protein sequence ID" value="EAK0468426.1"/>
    <property type="molecule type" value="Genomic_DNA"/>
</dbReference>
<comment type="similarity">
    <text evidence="6">Belongs to the TVP38/TMEM64 family.</text>
</comment>
<evidence type="ECO:0000313" key="13">
    <source>
        <dbReference type="Proteomes" id="UP000557842"/>
    </source>
</evidence>
<evidence type="ECO:0000256" key="4">
    <source>
        <dbReference type="ARBA" id="ARBA00022989"/>
    </source>
</evidence>
<dbReference type="PROSITE" id="PS51257">
    <property type="entry name" value="PROKAR_LIPOPROTEIN"/>
    <property type="match status" value="1"/>
</dbReference>
<dbReference type="Pfam" id="PF09335">
    <property type="entry name" value="VTT_dom"/>
    <property type="match status" value="1"/>
</dbReference>
<protein>
    <recommendedName>
        <fullName evidence="6">TVP38/TMEM64 family membrane protein</fullName>
    </recommendedName>
</protein>
<dbReference type="Proteomes" id="UP000535509">
    <property type="component" value="Unassembled WGS sequence"/>
</dbReference>
<feature type="transmembrane region" description="Helical" evidence="6">
    <location>
        <begin position="7"/>
        <end position="25"/>
    </location>
</feature>
<evidence type="ECO:0000256" key="2">
    <source>
        <dbReference type="ARBA" id="ARBA00022475"/>
    </source>
</evidence>
<dbReference type="Proteomes" id="UP000557842">
    <property type="component" value="Unassembled WGS sequence"/>
</dbReference>
<feature type="transmembrane region" description="Helical" evidence="6">
    <location>
        <begin position="151"/>
        <end position="172"/>
    </location>
</feature>
<dbReference type="EMBL" id="AACCXK010000005">
    <property type="protein sequence ID" value="EAK0452816.1"/>
    <property type="molecule type" value="Genomic_DNA"/>
</dbReference>
<evidence type="ECO:0000256" key="5">
    <source>
        <dbReference type="ARBA" id="ARBA00023136"/>
    </source>
</evidence>
<feature type="transmembrane region" description="Helical" evidence="6">
    <location>
        <begin position="75"/>
        <end position="96"/>
    </location>
</feature>
<reference evidence="11 13" key="1">
    <citation type="submission" date="2018-05" db="EMBL/GenBank/DDBJ databases">
        <authorList>
            <consortium name="PulseNet: The National Subtyping Network for Foodborne Disease Surveillance"/>
            <person name="Tarr C.L."/>
            <person name="Trees E."/>
            <person name="Katz L.S."/>
            <person name="Carleton-Romer H.A."/>
            <person name="Stroika S."/>
            <person name="Kucerova Z."/>
            <person name="Roache K.F."/>
            <person name="Sabol A.L."/>
            <person name="Besser J."/>
            <person name="Gerner-Smidt P."/>
        </authorList>
    </citation>
    <scope>NUCLEOTIDE SEQUENCE</scope>
    <source>
        <strain evidence="10">2014D-0197</strain>
        <strain evidence="8 13">2016D-0221</strain>
        <strain evidence="11">D4313</strain>
        <strain evidence="9 12">PNUSAC001503</strain>
    </source>
</reference>
<evidence type="ECO:0000313" key="8">
    <source>
        <dbReference type="EMBL" id="EAI5407413.1"/>
    </source>
</evidence>
<keyword evidence="2 6" id="KW-1003">Cell membrane</keyword>
<dbReference type="PANTHER" id="PTHR12677">
    <property type="entry name" value="GOLGI APPARATUS MEMBRANE PROTEIN TVP38-RELATED"/>
    <property type="match status" value="1"/>
</dbReference>
<dbReference type="EMBL" id="AABTCC010000003">
    <property type="protein sequence ID" value="EAI8858517.1"/>
    <property type="molecule type" value="Genomic_DNA"/>
</dbReference>
<comment type="caution">
    <text evidence="11">The sequence shown here is derived from an EMBL/GenBank/DDBJ whole genome shotgun (WGS) entry which is preliminary data.</text>
</comment>
<accession>A0A5L4ZT85</accession>
<feature type="transmembrane region" description="Helical" evidence="6">
    <location>
        <begin position="184"/>
        <end position="205"/>
    </location>
</feature>
<feature type="transmembrane region" description="Helical" evidence="6">
    <location>
        <begin position="123"/>
        <end position="144"/>
    </location>
</feature>
<comment type="subcellular location">
    <subcellularLocation>
        <location evidence="1 6">Cell membrane</location>
        <topology evidence="1 6">Multi-pass membrane protein</topology>
    </subcellularLocation>
</comment>
<dbReference type="InterPro" id="IPR032816">
    <property type="entry name" value="VTT_dom"/>
</dbReference>
<dbReference type="EMBL" id="AABQDW010000002">
    <property type="protein sequence ID" value="EAI5407413.1"/>
    <property type="molecule type" value="Genomic_DNA"/>
</dbReference>
<keyword evidence="4 6" id="KW-1133">Transmembrane helix</keyword>
<keyword evidence="3 6" id="KW-0812">Transmembrane</keyword>
<evidence type="ECO:0000256" key="1">
    <source>
        <dbReference type="ARBA" id="ARBA00004651"/>
    </source>
</evidence>
<evidence type="ECO:0000256" key="6">
    <source>
        <dbReference type="RuleBase" id="RU366058"/>
    </source>
</evidence>
<proteinExistence type="inferred from homology"/>
<evidence type="ECO:0000313" key="9">
    <source>
        <dbReference type="EMBL" id="EAI8858517.1"/>
    </source>
</evidence>
<dbReference type="PANTHER" id="PTHR12677:SF59">
    <property type="entry name" value="GOLGI APPARATUS MEMBRANE PROTEIN TVP38-RELATED"/>
    <property type="match status" value="1"/>
</dbReference>